<comment type="caution">
    <text evidence="1">The sequence shown here is derived from an EMBL/GenBank/DDBJ whole genome shotgun (WGS) entry which is preliminary data.</text>
</comment>
<evidence type="ECO:0000313" key="2">
    <source>
        <dbReference type="Proteomes" id="UP001172673"/>
    </source>
</evidence>
<accession>A0AA38X5G7</accession>
<proteinExistence type="predicted"/>
<dbReference type="AlphaFoldDB" id="A0AA38X5G7"/>
<dbReference type="EMBL" id="JAPDRK010000012">
    <property type="protein sequence ID" value="KAJ9607205.1"/>
    <property type="molecule type" value="Genomic_DNA"/>
</dbReference>
<organism evidence="1 2">
    <name type="scientific">Cladophialophora chaetospira</name>
    <dbReference type="NCBI Taxonomy" id="386627"/>
    <lineage>
        <taxon>Eukaryota</taxon>
        <taxon>Fungi</taxon>
        <taxon>Dikarya</taxon>
        <taxon>Ascomycota</taxon>
        <taxon>Pezizomycotina</taxon>
        <taxon>Eurotiomycetes</taxon>
        <taxon>Chaetothyriomycetidae</taxon>
        <taxon>Chaetothyriales</taxon>
        <taxon>Herpotrichiellaceae</taxon>
        <taxon>Cladophialophora</taxon>
    </lineage>
</organism>
<protein>
    <submittedName>
        <fullName evidence="1">Uncharacterized protein</fullName>
    </submittedName>
</protein>
<keyword evidence="2" id="KW-1185">Reference proteome</keyword>
<sequence>MHKRLAAASCISRSRSPSVWISDALLAETFHRFCHPKRYGSNVPGPLEAQRRAAKRKNTSLAFAGSGGAPIDPSILFGSSTNHTDWWRGPKDIAAVPATPSPILPSWMFPFSNKTKNPLPPVELENASAHKVSRGLSEQQLQSLARCRTLSEVKEWGLQEEFNLREDKHAGRAILNHILEGKLENLQVQPIAAYISDPTFHHSGTSFILDLIRAIVSHAWDPASWNILRQSICSATELGLISVDDLRSMIDVVLNASGLRLSIAGLGYRSRRERAKLYLVSGILNSLDRSSVLQITDLGPSLLSKLFSKFRGHAYLGWCRRTLWRLLPWASKSYVPIIGQLVSDRLSFERGHRVPTKRVGQALAGRLLRADPTVLQLVLAHTTESLLIFSRETKTLRYRFMWYHWCCTLAVLGSQRYNISITKETWDNLQDLESTLTSSQRPLAFAWTAMLLFSDMRTSAKLSDQIKSLDAFENLVTSIPISTTDYPGSAVAELSNLALPHKDVLLQNLNRLSLSGEEAFYGDGSYALTDPDVALEGDITTSILNKNIQNAHFNYHRALAEVLDRASSGFPAFKLMSRRMIHKSTMSFGILCQLLESNTMLKLVLQSPPRPGTASNEMRSMDKGFGIDPGVSSASDVTSSPTESTVSTSDLPTRDQVIDLIHHLAISFTSSPVATPRATLRRVYWCYLFLRHYHVPVPPLITRALWHAGVTRYGEGGTAATLLKWLLQLIREIEGEDVARQLLWSESFRLTRTAQIDAWSRISEEEEQAVHKMLTGEFASEFALESNGLLHDADDRASRASSSAPVDFPTKEIEALLTGDEQTNQEVRNKVQFLRSQPPAEHIDELLSGYEDGDQYLRNKVRFYEWLPSAQESNQKQLDAHPIENANDELGLRKQIPVPDSPSTTRETNESLAGNEEAILELKRKISFLQSKTSLAPFWVPKSTKDAADRIRIRRYFTPRAERQQKRKSAARIRRCQIHEKETGKRSTLPVPVKYHAVRTWTRMTGRRFKPSSGDIGKETG</sequence>
<dbReference type="Proteomes" id="UP001172673">
    <property type="component" value="Unassembled WGS sequence"/>
</dbReference>
<reference evidence="1" key="1">
    <citation type="submission" date="2022-10" db="EMBL/GenBank/DDBJ databases">
        <title>Culturing micro-colonial fungi from biological soil crusts in the Mojave desert and describing Neophaeococcomyces mojavensis, and introducing the new genera and species Taxawa tesnikishii.</title>
        <authorList>
            <person name="Kurbessoian T."/>
            <person name="Stajich J.E."/>
        </authorList>
    </citation>
    <scope>NUCLEOTIDE SEQUENCE</scope>
    <source>
        <strain evidence="1">TK_41</strain>
    </source>
</reference>
<name>A0AA38X5G7_9EURO</name>
<evidence type="ECO:0000313" key="1">
    <source>
        <dbReference type="EMBL" id="KAJ9607205.1"/>
    </source>
</evidence>
<gene>
    <name evidence="1" type="ORF">H2200_008277</name>
</gene>